<dbReference type="InterPro" id="IPR036514">
    <property type="entry name" value="SGNH_hydro_sf"/>
</dbReference>
<keyword evidence="2" id="KW-0732">Signal</keyword>
<dbReference type="PANTHER" id="PTHR22901:SF0">
    <property type="entry name" value="SIALATE O-ACETYLESTERASE"/>
    <property type="match status" value="1"/>
</dbReference>
<dbReference type="SUPFAM" id="SSF52266">
    <property type="entry name" value="SGNH hydrolase"/>
    <property type="match status" value="1"/>
</dbReference>
<dbReference type="InterPro" id="IPR005181">
    <property type="entry name" value="SASA"/>
</dbReference>
<dbReference type="eggNOG" id="COG3250">
    <property type="taxonomic scope" value="Bacteria"/>
</dbReference>
<dbReference type="RefSeq" id="WP_012374160.1">
    <property type="nucleotide sequence ID" value="NC_010571.1"/>
</dbReference>
<sequence>MRTPACLRPLGVALLLITNAPAAIQLASPFGDHMVLQQNVKLPVWGTAAPGEKVTVEFAGQQRSTTANAAGEWRMEFAPLPASAEPREFVVSSGDPKSKLETRKFHDVLVGEVWLCGGQSNMERQLGLRPGQKPIVGWEQEAAAAKHPLIRQLYVRQHLALEPQRTADMSWTVCSPDTVVDFTAVGYFFARDLHARLGVPIGIIHSSWGGTPAEAWTSREGLGKLPDFAELLSLLRVAGRDPAKARRHYEEQLDAWYRANDPGSAGASWADPAHDTTGWENLPCPGAWEQAGHDGFDGLVWLRRSFDLPANWNGGDVELRLSAIDDADTTWVNGQLVGRTGLYDLPRVYRVPGTALKRLDNVIAIRVLDTGGFGGIWDANLPLEVAPVDGAFTPVSLQGPWLARFAATLDDRPRPPQDPTAGPNAPTVLFNGMIAPLIPYAIRGAVFYQGESNADRARQYRTLFPAMIADWRDQWHRGRFPFLFVQIAPFKDQPPEIREAQLLAWQATKNTAMVVTIDVGDPDDIHPANKEPVGARLALAARALAYRENLEYSGPVFSACRIDVPRAVLSFSHIGGGLVAKDGPLVGFTIAGADGVFRPATATIVGETVVVTSPEVAKPTAVRYGWANVARGNLFNRAGLPASPFRTDVE</sequence>
<evidence type="ECO:0000313" key="4">
    <source>
        <dbReference type="EMBL" id="ACB74622.1"/>
    </source>
</evidence>
<reference evidence="4 5" key="1">
    <citation type="journal article" date="2011" name="J. Bacteriol.">
        <title>Genome sequence of the verrucomicrobium Opitutus terrae PB90-1, an abundant inhabitant of rice paddy soil ecosystems.</title>
        <authorList>
            <person name="van Passel M.W."/>
            <person name="Kant R."/>
            <person name="Palva A."/>
            <person name="Copeland A."/>
            <person name="Lucas S."/>
            <person name="Lapidus A."/>
            <person name="Glavina del Rio T."/>
            <person name="Pitluck S."/>
            <person name="Goltsman E."/>
            <person name="Clum A."/>
            <person name="Sun H."/>
            <person name="Schmutz J."/>
            <person name="Larimer F.W."/>
            <person name="Land M.L."/>
            <person name="Hauser L."/>
            <person name="Kyrpides N."/>
            <person name="Mikhailova N."/>
            <person name="Richardson P.P."/>
            <person name="Janssen P.H."/>
            <person name="de Vos W.M."/>
            <person name="Smidt H."/>
        </authorList>
    </citation>
    <scope>NUCLEOTIDE SEQUENCE [LARGE SCALE GENOMIC DNA]</scope>
    <source>
        <strain evidence="5">DSM 11246 / JCM 15787 / PB90-1</strain>
    </source>
</reference>
<dbReference type="Gene3D" id="3.40.50.1110">
    <property type="entry name" value="SGNH hydrolase"/>
    <property type="match status" value="2"/>
</dbReference>
<dbReference type="OrthoDB" id="183320at2"/>
<dbReference type="AlphaFoldDB" id="B1ZRD5"/>
<evidence type="ECO:0000256" key="2">
    <source>
        <dbReference type="SAM" id="SignalP"/>
    </source>
</evidence>
<feature type="signal peptide" evidence="2">
    <location>
        <begin position="1"/>
        <end position="22"/>
    </location>
</feature>
<protein>
    <recommendedName>
        <fullName evidence="3">Sialate O-acetylesterase domain-containing protein</fullName>
    </recommendedName>
</protein>
<organism evidence="4 5">
    <name type="scientific">Opitutus terrae (strain DSM 11246 / JCM 15787 / PB90-1)</name>
    <dbReference type="NCBI Taxonomy" id="452637"/>
    <lineage>
        <taxon>Bacteria</taxon>
        <taxon>Pseudomonadati</taxon>
        <taxon>Verrucomicrobiota</taxon>
        <taxon>Opitutia</taxon>
        <taxon>Opitutales</taxon>
        <taxon>Opitutaceae</taxon>
        <taxon>Opitutus</taxon>
    </lineage>
</organism>
<dbReference type="HOGENOM" id="CLU_015150_2_0_0"/>
<evidence type="ECO:0000256" key="1">
    <source>
        <dbReference type="ARBA" id="ARBA00022801"/>
    </source>
</evidence>
<dbReference type="InterPro" id="IPR039329">
    <property type="entry name" value="SIAE"/>
</dbReference>
<dbReference type="InterPro" id="IPR008979">
    <property type="entry name" value="Galactose-bd-like_sf"/>
</dbReference>
<dbReference type="STRING" id="452637.Oter_1337"/>
<keyword evidence="5" id="KW-1185">Reference proteome</keyword>
<dbReference type="SUPFAM" id="SSF49785">
    <property type="entry name" value="Galactose-binding domain-like"/>
    <property type="match status" value="1"/>
</dbReference>
<name>B1ZRD5_OPITP</name>
<feature type="chain" id="PRO_5002774866" description="Sialate O-acetylesterase domain-containing protein" evidence="2">
    <location>
        <begin position="23"/>
        <end position="650"/>
    </location>
</feature>
<evidence type="ECO:0000313" key="5">
    <source>
        <dbReference type="Proteomes" id="UP000007013"/>
    </source>
</evidence>
<accession>B1ZRD5</accession>
<dbReference type="Proteomes" id="UP000007013">
    <property type="component" value="Chromosome"/>
</dbReference>
<feature type="domain" description="Sialate O-acetylesterase" evidence="3">
    <location>
        <begin position="441"/>
        <end position="538"/>
    </location>
</feature>
<keyword evidence="1" id="KW-0378">Hydrolase</keyword>
<dbReference type="PANTHER" id="PTHR22901">
    <property type="entry name" value="SIALATE O-ACETYLESTERASE"/>
    <property type="match status" value="1"/>
</dbReference>
<dbReference type="Pfam" id="PF03629">
    <property type="entry name" value="SASA"/>
    <property type="match status" value="1"/>
</dbReference>
<dbReference type="EMBL" id="CP001032">
    <property type="protein sequence ID" value="ACB74622.1"/>
    <property type="molecule type" value="Genomic_DNA"/>
</dbReference>
<dbReference type="KEGG" id="ote:Oter_1337"/>
<dbReference type="GO" id="GO:0001681">
    <property type="term" value="F:sialate O-acetylesterase activity"/>
    <property type="evidence" value="ECO:0007669"/>
    <property type="project" value="InterPro"/>
</dbReference>
<proteinExistence type="predicted"/>
<dbReference type="GO" id="GO:0005975">
    <property type="term" value="P:carbohydrate metabolic process"/>
    <property type="evidence" value="ECO:0007669"/>
    <property type="project" value="TreeGrafter"/>
</dbReference>
<gene>
    <name evidence="4" type="ordered locus">Oter_1337</name>
</gene>
<evidence type="ECO:0000259" key="3">
    <source>
        <dbReference type="Pfam" id="PF03629"/>
    </source>
</evidence>